<dbReference type="Proteomes" id="UP000078397">
    <property type="component" value="Unassembled WGS sequence"/>
</dbReference>
<evidence type="ECO:0000313" key="1">
    <source>
        <dbReference type="EMBL" id="OAQ67793.1"/>
    </source>
</evidence>
<protein>
    <submittedName>
        <fullName evidence="1">Uncharacterized protein</fullName>
    </submittedName>
</protein>
<keyword evidence="2" id="KW-1185">Reference proteome</keyword>
<proteinExistence type="predicted"/>
<evidence type="ECO:0000313" key="2">
    <source>
        <dbReference type="Proteomes" id="UP000078397"/>
    </source>
</evidence>
<sequence length="67" mass="7147">MPTLDDDPQVPVSGSNDVRVRILGATAPNGERRPQWALAVLRMTSALRFCFAAGAKTVVEMTGFLGS</sequence>
<dbReference type="EMBL" id="LSBJ02000003">
    <property type="protein sequence ID" value="OAQ67793.1"/>
    <property type="molecule type" value="Genomic_DNA"/>
</dbReference>
<dbReference type="RefSeq" id="XP_018144643.1">
    <property type="nucleotide sequence ID" value="XM_018293484.1"/>
</dbReference>
<dbReference type="KEGG" id="pchm:VFPPC_15731"/>
<accession>A0A179FRS8</accession>
<name>A0A179FRS8_METCM</name>
<gene>
    <name evidence="1" type="ORF">VFPPC_15731</name>
</gene>
<dbReference type="GeneID" id="28857478"/>
<comment type="caution">
    <text evidence="1">The sequence shown here is derived from an EMBL/GenBank/DDBJ whole genome shotgun (WGS) entry which is preliminary data.</text>
</comment>
<dbReference type="AlphaFoldDB" id="A0A179FRS8"/>
<organism evidence="1 2">
    <name type="scientific">Pochonia chlamydosporia 170</name>
    <dbReference type="NCBI Taxonomy" id="1380566"/>
    <lineage>
        <taxon>Eukaryota</taxon>
        <taxon>Fungi</taxon>
        <taxon>Dikarya</taxon>
        <taxon>Ascomycota</taxon>
        <taxon>Pezizomycotina</taxon>
        <taxon>Sordariomycetes</taxon>
        <taxon>Hypocreomycetidae</taxon>
        <taxon>Hypocreales</taxon>
        <taxon>Clavicipitaceae</taxon>
        <taxon>Pochonia</taxon>
    </lineage>
</organism>
<reference evidence="1 2" key="1">
    <citation type="journal article" date="2016" name="PLoS Pathog.">
        <title>Biosynthesis of antibiotic leucinostatins in bio-control fungus Purpureocillium lilacinum and their inhibition on phytophthora revealed by genome mining.</title>
        <authorList>
            <person name="Wang G."/>
            <person name="Liu Z."/>
            <person name="Lin R."/>
            <person name="Li E."/>
            <person name="Mao Z."/>
            <person name="Ling J."/>
            <person name="Yang Y."/>
            <person name="Yin W.B."/>
            <person name="Xie B."/>
        </authorList>
    </citation>
    <scope>NUCLEOTIDE SEQUENCE [LARGE SCALE GENOMIC DNA]</scope>
    <source>
        <strain evidence="1">170</strain>
    </source>
</reference>